<reference evidence="1 2" key="1">
    <citation type="submission" date="2016-05" db="EMBL/GenBank/DDBJ databases">
        <title>Comparative analysis of secretome profiles of manganese(II)-oxidizing ascomycete fungi.</title>
        <authorList>
            <consortium name="DOE Joint Genome Institute"/>
            <person name="Zeiner C.A."/>
            <person name="Purvine S.O."/>
            <person name="Zink E.M."/>
            <person name="Wu S."/>
            <person name="Pasa-Tolic L."/>
            <person name="Chaput D.L."/>
            <person name="Haridas S."/>
            <person name="Grigoriev I.V."/>
            <person name="Santelli C.M."/>
            <person name="Hansel C.M."/>
        </authorList>
    </citation>
    <scope>NUCLEOTIDE SEQUENCE [LARGE SCALE GENOMIC DNA]</scope>
    <source>
        <strain evidence="1 2">SRC1lrK2f</strain>
    </source>
</reference>
<organism evidence="1 2">
    <name type="scientific">Alternaria alternata</name>
    <name type="common">Alternaria rot fungus</name>
    <name type="synonym">Torula alternata</name>
    <dbReference type="NCBI Taxonomy" id="5599"/>
    <lineage>
        <taxon>Eukaryota</taxon>
        <taxon>Fungi</taxon>
        <taxon>Dikarya</taxon>
        <taxon>Ascomycota</taxon>
        <taxon>Pezizomycotina</taxon>
        <taxon>Dothideomycetes</taxon>
        <taxon>Pleosporomycetidae</taxon>
        <taxon>Pleosporales</taxon>
        <taxon>Pleosporineae</taxon>
        <taxon>Pleosporaceae</taxon>
        <taxon>Alternaria</taxon>
        <taxon>Alternaria sect. Alternaria</taxon>
        <taxon>Alternaria alternata complex</taxon>
    </lineage>
</organism>
<gene>
    <name evidence="1" type="ORF">CC77DRAFT_1080046</name>
</gene>
<name>A0A177D7S1_ALTAL</name>
<dbReference type="Proteomes" id="UP000077248">
    <property type="component" value="Unassembled WGS sequence"/>
</dbReference>
<keyword evidence="2" id="KW-1185">Reference proteome</keyword>
<evidence type="ECO:0000313" key="2">
    <source>
        <dbReference type="Proteomes" id="UP000077248"/>
    </source>
</evidence>
<dbReference type="PANTHER" id="PTHR42085:SF8">
    <property type="entry name" value="F-BOX DOMAIN-CONTAINING PROTEIN"/>
    <property type="match status" value="1"/>
</dbReference>
<protein>
    <recommendedName>
        <fullName evidence="3">F-box domain-containing protein</fullName>
    </recommendedName>
</protein>
<accession>A0A177D7S1</accession>
<dbReference type="EMBL" id="KV441494">
    <property type="protein sequence ID" value="OAG15347.1"/>
    <property type="molecule type" value="Genomic_DNA"/>
</dbReference>
<dbReference type="GeneID" id="29114903"/>
<sequence length="625" mass="71213">MATRTIIPPLARGDSKPIDANKPFIIRDLPAEIRNQIISYLVEYPTPMRISCNSTESRPYRIDIHGFRLCPKLQLPVNLFASCRTLYRDAGSAFYSNHTFIIDSRYCSYSCHRYSPIIRLPGAFFTRIGTQAQWLRKIELDLCLLTKSKLYRSLAHPDRVKYGALERFEITPFLRAIWDLDLNVDVSLVNTRYFPPIHGLTDLDLNAPSMSAIFKSILGGQLGLRKYGRLLYVVTICGDGSGGEISWGTTKLCCDSPNMMIRELLPDIIPDLHHISSFTAKDGGARLRVHKREKALTLLDLPQPILRDIIRRVVHPIEGFVIHLDKDTKFNCGIIHVNKDIYHAWRDSFLFGHSSFELVLTTNCVHTDFGGFKKLRRVLRKTFDSSRYPPDDSSHLRTLTISAFRRNTVNYTLKFEVQGPVSLGDVRINILPFVMETAMSDSSNGNELTIQVQSTGCNGPSTMTASHTMGLQELRINILTALMKSFYLEKEMEIVPDCWINGFGQVVQVVQVEDAHDIAGEAWEFASHLVENDCKIDHGCWETRNCFDVLELHPLDRHYRHGDIHPGCSISGKQFFPFQRNAKEVMRYLLHNIDDHGVFDSAVRPKHFKCECDDCNDQTEDDEVG</sequence>
<proteinExistence type="predicted"/>
<dbReference type="KEGG" id="aalt:CC77DRAFT_1080046"/>
<dbReference type="AlphaFoldDB" id="A0A177D7S1"/>
<evidence type="ECO:0008006" key="3">
    <source>
        <dbReference type="Google" id="ProtNLM"/>
    </source>
</evidence>
<evidence type="ECO:0000313" key="1">
    <source>
        <dbReference type="EMBL" id="OAG15347.1"/>
    </source>
</evidence>
<dbReference type="VEuPathDB" id="FungiDB:CC77DRAFT_1080046"/>
<dbReference type="InterPro" id="IPR038883">
    <property type="entry name" value="AN11006-like"/>
</dbReference>
<dbReference type="OMA" id="NESHIEW"/>
<dbReference type="RefSeq" id="XP_018380768.1">
    <property type="nucleotide sequence ID" value="XM_018529309.1"/>
</dbReference>
<dbReference type="PANTHER" id="PTHR42085">
    <property type="entry name" value="F-BOX DOMAIN-CONTAINING PROTEIN"/>
    <property type="match status" value="1"/>
</dbReference>